<dbReference type="InterPro" id="IPR006549">
    <property type="entry name" value="HAD-SF_hydro_IIIA"/>
</dbReference>
<dbReference type="STRING" id="1122930.SAMN02745168_0986"/>
<gene>
    <name evidence="1" type="ORF">SAMN02745168_0986</name>
</gene>
<dbReference type="InterPro" id="IPR010021">
    <property type="entry name" value="PGPP1/Gep4"/>
</dbReference>
<organism evidence="1 2">
    <name type="scientific">Papillibacter cinnamivorans DSM 12816</name>
    <dbReference type="NCBI Taxonomy" id="1122930"/>
    <lineage>
        <taxon>Bacteria</taxon>
        <taxon>Bacillati</taxon>
        <taxon>Bacillota</taxon>
        <taxon>Clostridia</taxon>
        <taxon>Eubacteriales</taxon>
        <taxon>Oscillospiraceae</taxon>
        <taxon>Papillibacter</taxon>
    </lineage>
</organism>
<dbReference type="Pfam" id="PF00702">
    <property type="entry name" value="Hydrolase"/>
    <property type="match status" value="1"/>
</dbReference>
<sequence>MSFSMLPDLVLSRFTKITPELLRERGIRLLLCDLDNTLASRRVSEPTAEVMDWAKSLAENGISLYIVSNNRSEDRVKRYAQFLGVPYIGRAGKPRRRGLLRALQAAGGRAEETAVAGDLLFTDIIGAKRCGFTAIMVDPVEPLREPGRILVYWLENPARILGRKRGGAGR</sequence>
<name>A0A1W1ZDV3_9FIRM</name>
<dbReference type="InterPro" id="IPR036412">
    <property type="entry name" value="HAD-like_sf"/>
</dbReference>
<dbReference type="InterPro" id="IPR023214">
    <property type="entry name" value="HAD_sf"/>
</dbReference>
<dbReference type="Gene3D" id="3.40.50.1000">
    <property type="entry name" value="HAD superfamily/HAD-like"/>
    <property type="match status" value="1"/>
</dbReference>
<dbReference type="GO" id="GO:0008962">
    <property type="term" value="F:phosphatidylglycerophosphatase activity"/>
    <property type="evidence" value="ECO:0007669"/>
    <property type="project" value="InterPro"/>
</dbReference>
<reference evidence="1 2" key="1">
    <citation type="submission" date="2017-04" db="EMBL/GenBank/DDBJ databases">
        <authorList>
            <person name="Afonso C.L."/>
            <person name="Miller P.J."/>
            <person name="Scott M.A."/>
            <person name="Spackman E."/>
            <person name="Goraichik I."/>
            <person name="Dimitrov K.M."/>
            <person name="Suarez D.L."/>
            <person name="Swayne D.E."/>
        </authorList>
    </citation>
    <scope>NUCLEOTIDE SEQUENCE [LARGE SCALE GENOMIC DNA]</scope>
    <source>
        <strain evidence="1 2">DSM 12816</strain>
    </source>
</reference>
<proteinExistence type="predicted"/>
<protein>
    <recommendedName>
        <fullName evidence="3">YqeG family HAD IIIA-type phosphatase</fullName>
    </recommendedName>
</protein>
<evidence type="ECO:0000313" key="1">
    <source>
        <dbReference type="EMBL" id="SMC46546.1"/>
    </source>
</evidence>
<dbReference type="AlphaFoldDB" id="A0A1W1ZDV3"/>
<dbReference type="NCBIfam" id="TIGR01662">
    <property type="entry name" value="HAD-SF-IIIA"/>
    <property type="match status" value="1"/>
</dbReference>
<evidence type="ECO:0008006" key="3">
    <source>
        <dbReference type="Google" id="ProtNLM"/>
    </source>
</evidence>
<dbReference type="RefSeq" id="WP_159448009.1">
    <property type="nucleotide sequence ID" value="NZ_FWXW01000002.1"/>
</dbReference>
<dbReference type="Proteomes" id="UP000192790">
    <property type="component" value="Unassembled WGS sequence"/>
</dbReference>
<dbReference type="SUPFAM" id="SSF56784">
    <property type="entry name" value="HAD-like"/>
    <property type="match status" value="1"/>
</dbReference>
<evidence type="ECO:0000313" key="2">
    <source>
        <dbReference type="Proteomes" id="UP000192790"/>
    </source>
</evidence>
<dbReference type="OrthoDB" id="9787572at2"/>
<dbReference type="EMBL" id="FWXW01000002">
    <property type="protein sequence ID" value="SMC46546.1"/>
    <property type="molecule type" value="Genomic_DNA"/>
</dbReference>
<keyword evidence="2" id="KW-1185">Reference proteome</keyword>
<accession>A0A1W1ZDV3</accession>
<dbReference type="NCBIfam" id="TIGR01668">
    <property type="entry name" value="YqeG_hyp_ppase"/>
    <property type="match status" value="1"/>
</dbReference>